<dbReference type="EMBL" id="JBHSIT010000003">
    <property type="protein sequence ID" value="MFC4908375.1"/>
    <property type="molecule type" value="Genomic_DNA"/>
</dbReference>
<keyword evidence="1" id="KW-0472">Membrane</keyword>
<keyword evidence="3" id="KW-1185">Reference proteome</keyword>
<name>A0ABV9TW56_9ACTN</name>
<organism evidence="2 3">
    <name type="scientific">Actinomadura gamaensis</name>
    <dbReference type="NCBI Taxonomy" id="1763541"/>
    <lineage>
        <taxon>Bacteria</taxon>
        <taxon>Bacillati</taxon>
        <taxon>Actinomycetota</taxon>
        <taxon>Actinomycetes</taxon>
        <taxon>Streptosporangiales</taxon>
        <taxon>Thermomonosporaceae</taxon>
        <taxon>Actinomadura</taxon>
    </lineage>
</organism>
<feature type="transmembrane region" description="Helical" evidence="1">
    <location>
        <begin position="34"/>
        <end position="57"/>
    </location>
</feature>
<protein>
    <submittedName>
        <fullName evidence="2">Uncharacterized protein</fullName>
    </submittedName>
</protein>
<evidence type="ECO:0000313" key="3">
    <source>
        <dbReference type="Proteomes" id="UP001595872"/>
    </source>
</evidence>
<keyword evidence="1" id="KW-1133">Transmembrane helix</keyword>
<comment type="caution">
    <text evidence="2">The sequence shown here is derived from an EMBL/GenBank/DDBJ whole genome shotgun (WGS) entry which is preliminary data.</text>
</comment>
<gene>
    <name evidence="2" type="ORF">ACFPCY_13660</name>
</gene>
<sequence>MDLAYAAALVHTAGRPRPRRHFHPSHHYAHGPGGWLPVVLVLGIVVIFLVIALARWITRP</sequence>
<keyword evidence="1" id="KW-0812">Transmembrane</keyword>
<dbReference type="Proteomes" id="UP001595872">
    <property type="component" value="Unassembled WGS sequence"/>
</dbReference>
<dbReference type="RefSeq" id="WP_378254924.1">
    <property type="nucleotide sequence ID" value="NZ_JBHSIT010000003.1"/>
</dbReference>
<evidence type="ECO:0000256" key="1">
    <source>
        <dbReference type="SAM" id="Phobius"/>
    </source>
</evidence>
<accession>A0ABV9TW56</accession>
<proteinExistence type="predicted"/>
<reference evidence="3" key="1">
    <citation type="journal article" date="2019" name="Int. J. Syst. Evol. Microbiol.">
        <title>The Global Catalogue of Microorganisms (GCM) 10K type strain sequencing project: providing services to taxonomists for standard genome sequencing and annotation.</title>
        <authorList>
            <consortium name="The Broad Institute Genomics Platform"/>
            <consortium name="The Broad Institute Genome Sequencing Center for Infectious Disease"/>
            <person name="Wu L."/>
            <person name="Ma J."/>
        </authorList>
    </citation>
    <scope>NUCLEOTIDE SEQUENCE [LARGE SCALE GENOMIC DNA]</scope>
    <source>
        <strain evidence="3">KLKA75</strain>
    </source>
</reference>
<evidence type="ECO:0000313" key="2">
    <source>
        <dbReference type="EMBL" id="MFC4908375.1"/>
    </source>
</evidence>